<dbReference type="OrthoDB" id="2500073at2759"/>
<feature type="region of interest" description="Disordered" evidence="1">
    <location>
        <begin position="1"/>
        <end position="45"/>
    </location>
</feature>
<feature type="compositionally biased region" description="Basic and acidic residues" evidence="1">
    <location>
        <begin position="132"/>
        <end position="143"/>
    </location>
</feature>
<organism evidence="2 3">
    <name type="scientific">Gymnopilus junonius</name>
    <name type="common">Spectacular rustgill mushroom</name>
    <name type="synonym">Gymnopilus spectabilis subsp. junonius</name>
    <dbReference type="NCBI Taxonomy" id="109634"/>
    <lineage>
        <taxon>Eukaryota</taxon>
        <taxon>Fungi</taxon>
        <taxon>Dikarya</taxon>
        <taxon>Basidiomycota</taxon>
        <taxon>Agaricomycotina</taxon>
        <taxon>Agaricomycetes</taxon>
        <taxon>Agaricomycetidae</taxon>
        <taxon>Agaricales</taxon>
        <taxon>Agaricineae</taxon>
        <taxon>Hymenogastraceae</taxon>
        <taxon>Gymnopilus</taxon>
    </lineage>
</organism>
<evidence type="ECO:0000256" key="1">
    <source>
        <dbReference type="SAM" id="MobiDB-lite"/>
    </source>
</evidence>
<evidence type="ECO:0000313" key="3">
    <source>
        <dbReference type="Proteomes" id="UP000724874"/>
    </source>
</evidence>
<comment type="caution">
    <text evidence="2">The sequence shown here is derived from an EMBL/GenBank/DDBJ whole genome shotgun (WGS) entry which is preliminary data.</text>
</comment>
<proteinExistence type="predicted"/>
<protein>
    <submittedName>
        <fullName evidence="2">Uncharacterized protein</fullName>
    </submittedName>
</protein>
<gene>
    <name evidence="2" type="ORF">CPB84DRAFT_1777889</name>
</gene>
<dbReference type="Proteomes" id="UP000724874">
    <property type="component" value="Unassembled WGS sequence"/>
</dbReference>
<reference evidence="2" key="1">
    <citation type="submission" date="2020-11" db="EMBL/GenBank/DDBJ databases">
        <authorList>
            <consortium name="DOE Joint Genome Institute"/>
            <person name="Ahrendt S."/>
            <person name="Riley R."/>
            <person name="Andreopoulos W."/>
            <person name="LaButti K."/>
            <person name="Pangilinan J."/>
            <person name="Ruiz-duenas F.J."/>
            <person name="Barrasa J.M."/>
            <person name="Sanchez-Garcia M."/>
            <person name="Camarero S."/>
            <person name="Miyauchi S."/>
            <person name="Serrano A."/>
            <person name="Linde D."/>
            <person name="Babiker R."/>
            <person name="Drula E."/>
            <person name="Ayuso-Fernandez I."/>
            <person name="Pacheco R."/>
            <person name="Padilla G."/>
            <person name="Ferreira P."/>
            <person name="Barriuso J."/>
            <person name="Kellner H."/>
            <person name="Castanera R."/>
            <person name="Alfaro M."/>
            <person name="Ramirez L."/>
            <person name="Pisabarro A.G."/>
            <person name="Kuo A."/>
            <person name="Tritt A."/>
            <person name="Lipzen A."/>
            <person name="He G."/>
            <person name="Yan M."/>
            <person name="Ng V."/>
            <person name="Cullen D."/>
            <person name="Martin F."/>
            <person name="Rosso M.-N."/>
            <person name="Henrissat B."/>
            <person name="Hibbett D."/>
            <person name="Martinez A.T."/>
            <person name="Grigoriev I.V."/>
        </authorList>
    </citation>
    <scope>NUCLEOTIDE SEQUENCE</scope>
    <source>
        <strain evidence="2">AH 44721</strain>
    </source>
</reference>
<dbReference type="AlphaFoldDB" id="A0A9P5NND0"/>
<feature type="region of interest" description="Disordered" evidence="1">
    <location>
        <begin position="89"/>
        <end position="143"/>
    </location>
</feature>
<keyword evidence="3" id="KW-1185">Reference proteome</keyword>
<sequence length="143" mass="15393">MSSGPSPEENNSKTNEPDIAPYSYPPQRHAGKVGYGPNLPDDPNLIDRVVGLVDELKGKVTHNPDLVQHGHEIYTGEAKIKEILGDDKPFFGEETQHIPKRRGAGPRSGAAGVQTNVHETSDSSKGNTSEGPLHRSSHDHDSG</sequence>
<name>A0A9P5NND0_GYMJU</name>
<evidence type="ECO:0000313" key="2">
    <source>
        <dbReference type="EMBL" id="KAF8901163.1"/>
    </source>
</evidence>
<feature type="compositionally biased region" description="Polar residues" evidence="1">
    <location>
        <begin position="113"/>
        <end position="130"/>
    </location>
</feature>
<feature type="compositionally biased region" description="Polar residues" evidence="1">
    <location>
        <begin position="1"/>
        <end position="14"/>
    </location>
</feature>
<accession>A0A9P5NND0</accession>
<dbReference type="EMBL" id="JADNYJ010000043">
    <property type="protein sequence ID" value="KAF8901163.1"/>
    <property type="molecule type" value="Genomic_DNA"/>
</dbReference>